<dbReference type="EMBL" id="RCML01000121">
    <property type="protein sequence ID" value="KAG2990184.1"/>
    <property type="molecule type" value="Genomic_DNA"/>
</dbReference>
<reference evidence="1" key="1">
    <citation type="submission" date="2018-10" db="EMBL/GenBank/DDBJ databases">
        <title>Effector identification in a new, highly contiguous assembly of the strawberry crown rot pathogen Phytophthora cactorum.</title>
        <authorList>
            <person name="Armitage A.D."/>
            <person name="Nellist C.F."/>
            <person name="Bates H."/>
            <person name="Vickerstaff R.J."/>
            <person name="Harrison R.J."/>
        </authorList>
    </citation>
    <scope>NUCLEOTIDE SEQUENCE</scope>
    <source>
        <strain evidence="1">P415</strain>
    </source>
</reference>
<name>A0A8T1GAP3_9STRA</name>
<evidence type="ECO:0000313" key="2">
    <source>
        <dbReference type="Proteomes" id="UP000697107"/>
    </source>
</evidence>
<sequence>MNATSAETDEVQRIQLAPVDSDNESHGMRCCANVETYGRVLRWGIVHNLITYYKLDKKGFMLTYKAGRRVVAVNSKGRVAFDIDIRRDVLIAGRTRLRALRALVARQSSIGEEEKEVVDERAPDDALGRAIGRLCGAVKPEVQQIVARFLLKRVLVESITDNEISNSLVATGTT</sequence>
<dbReference type="AlphaFoldDB" id="A0A8T1GAP3"/>
<dbReference type="VEuPathDB" id="FungiDB:PC110_g10504"/>
<organism evidence="1 2">
    <name type="scientific">Phytophthora cactorum</name>
    <dbReference type="NCBI Taxonomy" id="29920"/>
    <lineage>
        <taxon>Eukaryota</taxon>
        <taxon>Sar</taxon>
        <taxon>Stramenopiles</taxon>
        <taxon>Oomycota</taxon>
        <taxon>Peronosporomycetes</taxon>
        <taxon>Peronosporales</taxon>
        <taxon>Peronosporaceae</taxon>
        <taxon>Phytophthora</taxon>
    </lineage>
</organism>
<gene>
    <name evidence="1" type="ORF">PC118_g5746</name>
</gene>
<dbReference type="Proteomes" id="UP000697107">
    <property type="component" value="Unassembled WGS sequence"/>
</dbReference>
<comment type="caution">
    <text evidence="1">The sequence shown here is derived from an EMBL/GenBank/DDBJ whole genome shotgun (WGS) entry which is preliminary data.</text>
</comment>
<protein>
    <submittedName>
        <fullName evidence="1">Uncharacterized protein</fullName>
    </submittedName>
</protein>
<evidence type="ECO:0000313" key="1">
    <source>
        <dbReference type="EMBL" id="KAG2990184.1"/>
    </source>
</evidence>
<accession>A0A8T1GAP3</accession>
<proteinExistence type="predicted"/>